<feature type="compositionally biased region" description="Polar residues" evidence="7">
    <location>
        <begin position="525"/>
        <end position="534"/>
    </location>
</feature>
<evidence type="ECO:0000256" key="5">
    <source>
        <dbReference type="ARBA" id="ARBA00023242"/>
    </source>
</evidence>
<sequence>MLAVTSAAQCTIRLFSAFATTASPFCPSAPLKGWRRGRTTSGAVESVYEWRMRRKRSSRLGALWKVTVRFTGSALGAKPCVYNSATFHGCVRLSFSMTAEDGLIASMSSLHLQHTVPYHHHHQQLHHHQPTQQQTVPQMSQFGVAPSANTAAAPALQQPGAWYFDFGGSVGSRGSDGSSGGSDNGDGLQDFSDSDSFNLQNLGVASHHALLNNQRNVTESVDVPSSEHVAEIVGRQGCKIKALRAKTNTYIKTPVRGEDPTFVVTGRAEDVMEAKREIECAAEHFTQIRASRRHSQGGAPAPGHVTAYVRVPLRVVGLVVGPKGATIKRIQQDTHTYIITPSREREPVFEVTGLPQNVASARREIEQHIYQRTGSMPITDQNTPISQYDLQNAALAAVAVAQQPSQPRPAYGSLATGTHQLRQQMEQGRVYVDTYSDFSSSLLYNTVMAPKKTSQQTYSSGGSPPPGSTGSASESLYNSSSERYAGGWSTTNIDCWSKASFNNDFTCGFTSANSQNSHDEGIGGSPTNFSANEDPTTYSRLMEQISAIWKSPDKENGPTEVAPIATA</sequence>
<dbReference type="CDD" id="cd22424">
    <property type="entry name" value="KH-I_MEX3_rpt2"/>
    <property type="match status" value="1"/>
</dbReference>
<evidence type="ECO:0000259" key="8">
    <source>
        <dbReference type="SMART" id="SM00322"/>
    </source>
</evidence>
<evidence type="ECO:0000256" key="7">
    <source>
        <dbReference type="SAM" id="MobiDB-lite"/>
    </source>
</evidence>
<dbReference type="SUPFAM" id="SSF54791">
    <property type="entry name" value="Eukaryotic type KH-domain (KH-domain type I)"/>
    <property type="match status" value="2"/>
</dbReference>
<protein>
    <submittedName>
        <fullName evidence="10">RING-type domain-containing protein</fullName>
    </submittedName>
</protein>
<dbReference type="InterPro" id="IPR004087">
    <property type="entry name" value="KH_dom"/>
</dbReference>
<dbReference type="GO" id="GO:0005634">
    <property type="term" value="C:nucleus"/>
    <property type="evidence" value="ECO:0007669"/>
    <property type="project" value="UniProtKB-SubCell"/>
</dbReference>
<dbReference type="InterPro" id="IPR036612">
    <property type="entry name" value="KH_dom_type_1_sf"/>
</dbReference>
<evidence type="ECO:0000256" key="1">
    <source>
        <dbReference type="ARBA" id="ARBA00004123"/>
    </source>
</evidence>
<dbReference type="PANTHER" id="PTHR23285">
    <property type="entry name" value="RING FINGER AND KH DOMAIN CONTAINING PROTEIN 1"/>
    <property type="match status" value="1"/>
</dbReference>
<dbReference type="InterPro" id="IPR004088">
    <property type="entry name" value="KH_dom_type_1"/>
</dbReference>
<evidence type="ECO:0000256" key="2">
    <source>
        <dbReference type="ARBA" id="ARBA00004496"/>
    </source>
</evidence>
<organism evidence="9 10">
    <name type="scientific">Steinernema glaseri</name>
    <dbReference type="NCBI Taxonomy" id="37863"/>
    <lineage>
        <taxon>Eukaryota</taxon>
        <taxon>Metazoa</taxon>
        <taxon>Ecdysozoa</taxon>
        <taxon>Nematoda</taxon>
        <taxon>Chromadorea</taxon>
        <taxon>Rhabditida</taxon>
        <taxon>Tylenchina</taxon>
        <taxon>Panagrolaimomorpha</taxon>
        <taxon>Strongyloidoidea</taxon>
        <taxon>Steinernematidae</taxon>
        <taxon>Steinernema</taxon>
    </lineage>
</organism>
<feature type="domain" description="K Homology" evidence="8">
    <location>
        <begin position="303"/>
        <end position="370"/>
    </location>
</feature>
<feature type="region of interest" description="Disordered" evidence="7">
    <location>
        <begin position="454"/>
        <end position="476"/>
    </location>
</feature>
<name>A0A1I7YN26_9BILA</name>
<evidence type="ECO:0000256" key="3">
    <source>
        <dbReference type="ARBA" id="ARBA00022490"/>
    </source>
</evidence>
<dbReference type="CDD" id="cd22423">
    <property type="entry name" value="KH-I_MEX3_rpt1"/>
    <property type="match status" value="1"/>
</dbReference>
<comment type="subcellular location">
    <subcellularLocation>
        <location evidence="2">Cytoplasm</location>
    </subcellularLocation>
    <subcellularLocation>
        <location evidence="1">Nucleus</location>
    </subcellularLocation>
</comment>
<evidence type="ECO:0000313" key="10">
    <source>
        <dbReference type="WBParaSite" id="L893_g18000.t1"/>
    </source>
</evidence>
<keyword evidence="5" id="KW-0539">Nucleus</keyword>
<keyword evidence="9" id="KW-1185">Reference proteome</keyword>
<dbReference type="Proteomes" id="UP000095287">
    <property type="component" value="Unplaced"/>
</dbReference>
<dbReference type="InterPro" id="IPR047226">
    <property type="entry name" value="KH-I_MEX3_rpt2"/>
</dbReference>
<keyword evidence="3" id="KW-0963">Cytoplasm</keyword>
<accession>A0A1I7YN26</accession>
<dbReference type="InterPro" id="IPR047227">
    <property type="entry name" value="MEX3"/>
</dbReference>
<dbReference type="InterPro" id="IPR047228">
    <property type="entry name" value="KH-I_MEX3_rpt1"/>
</dbReference>
<keyword evidence="4" id="KW-0677">Repeat</keyword>
<reference evidence="10" key="1">
    <citation type="submission" date="2016-11" db="UniProtKB">
        <authorList>
            <consortium name="WormBaseParasite"/>
        </authorList>
    </citation>
    <scope>IDENTIFICATION</scope>
</reference>
<dbReference type="SMART" id="SM00322">
    <property type="entry name" value="KH"/>
    <property type="match status" value="2"/>
</dbReference>
<dbReference type="PROSITE" id="PS50084">
    <property type="entry name" value="KH_TYPE_1"/>
    <property type="match status" value="2"/>
</dbReference>
<evidence type="ECO:0000256" key="6">
    <source>
        <dbReference type="PROSITE-ProRule" id="PRU00117"/>
    </source>
</evidence>
<proteinExistence type="predicted"/>
<dbReference type="GO" id="GO:0005737">
    <property type="term" value="C:cytoplasm"/>
    <property type="evidence" value="ECO:0007669"/>
    <property type="project" value="UniProtKB-SubCell"/>
</dbReference>
<keyword evidence="6" id="KW-0694">RNA-binding</keyword>
<evidence type="ECO:0000256" key="4">
    <source>
        <dbReference type="ARBA" id="ARBA00022737"/>
    </source>
</evidence>
<feature type="region of interest" description="Disordered" evidence="7">
    <location>
        <begin position="173"/>
        <end position="193"/>
    </location>
</feature>
<evidence type="ECO:0000313" key="9">
    <source>
        <dbReference type="Proteomes" id="UP000095287"/>
    </source>
</evidence>
<feature type="domain" description="K Homology" evidence="8">
    <location>
        <begin position="215"/>
        <end position="283"/>
    </location>
</feature>
<dbReference type="GO" id="GO:0003723">
    <property type="term" value="F:RNA binding"/>
    <property type="evidence" value="ECO:0007669"/>
    <property type="project" value="UniProtKB-UniRule"/>
</dbReference>
<dbReference type="AlphaFoldDB" id="A0A1I7YN26"/>
<dbReference type="WBParaSite" id="L893_g18000.t1">
    <property type="protein sequence ID" value="L893_g18000.t1"/>
    <property type="gene ID" value="L893_g18000"/>
</dbReference>
<feature type="region of interest" description="Disordered" evidence="7">
    <location>
        <begin position="515"/>
        <end position="534"/>
    </location>
</feature>
<dbReference type="Pfam" id="PF00013">
    <property type="entry name" value="KH_1"/>
    <property type="match status" value="2"/>
</dbReference>
<dbReference type="FunFam" id="3.30.1370.10:FF:000012">
    <property type="entry name" value="Mex-3 RNA-binding family member D"/>
    <property type="match status" value="1"/>
</dbReference>
<dbReference type="Gene3D" id="3.30.1370.10">
    <property type="entry name" value="K Homology domain, type 1"/>
    <property type="match status" value="2"/>
</dbReference>
<dbReference type="PANTHER" id="PTHR23285:SF7">
    <property type="entry name" value="LD09246P1"/>
    <property type="match status" value="1"/>
</dbReference>